<accession>A0A0B7B9T4</accession>
<dbReference type="AlphaFoldDB" id="A0A0B7B9T4"/>
<feature type="non-terminal residue" evidence="1">
    <location>
        <position position="1"/>
    </location>
</feature>
<organism evidence="1">
    <name type="scientific">Arion vulgaris</name>
    <dbReference type="NCBI Taxonomy" id="1028688"/>
    <lineage>
        <taxon>Eukaryota</taxon>
        <taxon>Metazoa</taxon>
        <taxon>Spiralia</taxon>
        <taxon>Lophotrochozoa</taxon>
        <taxon>Mollusca</taxon>
        <taxon>Gastropoda</taxon>
        <taxon>Heterobranchia</taxon>
        <taxon>Euthyneura</taxon>
        <taxon>Panpulmonata</taxon>
        <taxon>Eupulmonata</taxon>
        <taxon>Stylommatophora</taxon>
        <taxon>Helicina</taxon>
        <taxon>Arionoidea</taxon>
        <taxon>Arionidae</taxon>
        <taxon>Arion</taxon>
    </lineage>
</organism>
<gene>
    <name evidence="1" type="primary">ORF172300</name>
</gene>
<name>A0A0B7B9T4_9EUPU</name>
<sequence>FFTITKVKFNSLSNHSNVQKVSGLHTKGAHLKIHIQLQQQWWHTQKGTTTFTSHSR</sequence>
<proteinExistence type="predicted"/>
<reference evidence="1" key="1">
    <citation type="submission" date="2014-12" db="EMBL/GenBank/DDBJ databases">
        <title>Insight into the proteome of Arion vulgaris.</title>
        <authorList>
            <person name="Aradska J."/>
            <person name="Bulat T."/>
            <person name="Smidak R."/>
            <person name="Sarate P."/>
            <person name="Gangsoo J."/>
            <person name="Sialana F."/>
            <person name="Bilban M."/>
            <person name="Lubec G."/>
        </authorList>
    </citation>
    <scope>NUCLEOTIDE SEQUENCE</scope>
    <source>
        <tissue evidence="1">Skin</tissue>
    </source>
</reference>
<protein>
    <submittedName>
        <fullName evidence="1">Uncharacterized protein</fullName>
    </submittedName>
</protein>
<dbReference type="EMBL" id="HACG01042802">
    <property type="protein sequence ID" value="CEK89667.1"/>
    <property type="molecule type" value="Transcribed_RNA"/>
</dbReference>
<evidence type="ECO:0000313" key="1">
    <source>
        <dbReference type="EMBL" id="CEK89667.1"/>
    </source>
</evidence>